<sequence length="62" mass="7490">MSTWTLRYNGGEEELQELVFQRQSELNEYLQSITVSDLLRIRVYDADMRNMCGRTYIYTYLL</sequence>
<dbReference type="OrthoDB" id="2627294at2"/>
<gene>
    <name evidence="1" type="ORF">CGZ75_14990</name>
</gene>
<reference evidence="1 2" key="1">
    <citation type="submission" date="2017-07" db="EMBL/GenBank/DDBJ databases">
        <title>Paenibacillus herberti R33 genome sequencing and assembly.</title>
        <authorList>
            <person name="Su W."/>
        </authorList>
    </citation>
    <scope>NUCLEOTIDE SEQUENCE [LARGE SCALE GENOMIC DNA]</scope>
    <source>
        <strain evidence="1 2">R33</strain>
    </source>
</reference>
<dbReference type="EMBL" id="NMUQ01000002">
    <property type="protein sequence ID" value="OXM14263.1"/>
    <property type="molecule type" value="Genomic_DNA"/>
</dbReference>
<organism evidence="1 2">
    <name type="scientific">Paenibacillus herberti</name>
    <dbReference type="NCBI Taxonomy" id="1619309"/>
    <lineage>
        <taxon>Bacteria</taxon>
        <taxon>Bacillati</taxon>
        <taxon>Bacillota</taxon>
        <taxon>Bacilli</taxon>
        <taxon>Bacillales</taxon>
        <taxon>Paenibacillaceae</taxon>
        <taxon>Paenibacillus</taxon>
    </lineage>
</organism>
<dbReference type="AlphaFoldDB" id="A0A229NWE7"/>
<name>A0A229NWE7_9BACL</name>
<evidence type="ECO:0000313" key="2">
    <source>
        <dbReference type="Proteomes" id="UP000215145"/>
    </source>
</evidence>
<accession>A0A229NWE7</accession>
<dbReference type="RefSeq" id="WP_089525087.1">
    <property type="nucleotide sequence ID" value="NZ_NMUQ01000002.1"/>
</dbReference>
<evidence type="ECO:0000313" key="1">
    <source>
        <dbReference type="EMBL" id="OXM14263.1"/>
    </source>
</evidence>
<comment type="caution">
    <text evidence="1">The sequence shown here is derived from an EMBL/GenBank/DDBJ whole genome shotgun (WGS) entry which is preliminary data.</text>
</comment>
<protein>
    <submittedName>
        <fullName evidence="1">Uncharacterized protein</fullName>
    </submittedName>
</protein>
<keyword evidence="2" id="KW-1185">Reference proteome</keyword>
<dbReference type="Proteomes" id="UP000215145">
    <property type="component" value="Unassembled WGS sequence"/>
</dbReference>
<proteinExistence type="predicted"/>